<protein>
    <submittedName>
        <fullName evidence="3">Paired amphipathic helix protein Sin3-like 3</fullName>
    </submittedName>
</protein>
<evidence type="ECO:0000259" key="2">
    <source>
        <dbReference type="Pfam" id="PF16879"/>
    </source>
</evidence>
<name>A0A1D6FCT9_MAIZE</name>
<reference evidence="3" key="1">
    <citation type="submission" date="2015-12" db="EMBL/GenBank/DDBJ databases">
        <title>Update maize B73 reference genome by single molecule sequencing technologies.</title>
        <authorList>
            <consortium name="Maize Genome Sequencing Project"/>
            <person name="Ware D."/>
        </authorList>
    </citation>
    <scope>NUCLEOTIDE SEQUENCE</scope>
    <source>
        <tissue evidence="3">Seedling</tissue>
    </source>
</reference>
<dbReference type="AlphaFoldDB" id="A0A1D6FCT9"/>
<feature type="domain" description="Sin3 C-terminal" evidence="2">
    <location>
        <begin position="3"/>
        <end position="199"/>
    </location>
</feature>
<dbReference type="GO" id="GO:0003714">
    <property type="term" value="F:transcription corepressor activity"/>
    <property type="evidence" value="ECO:0007669"/>
    <property type="project" value="InterPro"/>
</dbReference>
<dbReference type="InterPro" id="IPR039774">
    <property type="entry name" value="Sin3-like"/>
</dbReference>
<dbReference type="PANTHER" id="PTHR12346:SF0">
    <property type="entry name" value="SIN3A, ISOFORM G"/>
    <property type="match status" value="1"/>
</dbReference>
<dbReference type="InterPro" id="IPR031693">
    <property type="entry name" value="Sin3_C"/>
</dbReference>
<gene>
    <name evidence="3" type="ORF">ZEAMMB73_Zm00001d008429</name>
</gene>
<proteinExistence type="predicted"/>
<dbReference type="PANTHER" id="PTHR12346">
    <property type="entry name" value="SIN3B-RELATED"/>
    <property type="match status" value="1"/>
</dbReference>
<dbReference type="Pfam" id="PF16879">
    <property type="entry name" value="Sin3a_C"/>
    <property type="match status" value="1"/>
</dbReference>
<evidence type="ECO:0000313" key="3">
    <source>
        <dbReference type="EMBL" id="AQK89850.1"/>
    </source>
</evidence>
<organism evidence="3">
    <name type="scientific">Zea mays</name>
    <name type="common">Maize</name>
    <dbReference type="NCBI Taxonomy" id="4577"/>
    <lineage>
        <taxon>Eukaryota</taxon>
        <taxon>Viridiplantae</taxon>
        <taxon>Streptophyta</taxon>
        <taxon>Embryophyta</taxon>
        <taxon>Tracheophyta</taxon>
        <taxon>Spermatophyta</taxon>
        <taxon>Magnoliopsida</taxon>
        <taxon>Liliopsida</taxon>
        <taxon>Poales</taxon>
        <taxon>Poaceae</taxon>
        <taxon>PACMAD clade</taxon>
        <taxon>Panicoideae</taxon>
        <taxon>Andropogonodae</taxon>
        <taxon>Andropogoneae</taxon>
        <taxon>Tripsacinae</taxon>
        <taxon>Zea</taxon>
    </lineage>
</organism>
<sequence>MSALYNLLDGSSDNTKFEDDCRAIIGTQSYVLFTLDKLIYKVVKQLQAIATDEMDNKLLQLYLYEKSRSPGRFFDLVYHENARVLLHDESIYRFECCSSPTRLSIQLMEYGHEKPEVTAVSIDPNFSSYLFGEYLCSTSDKKLSEGVYLARNKRKYSDNDEPSDFLKAMDGIKVVNGLECKISCKTSKVSYVLDTEDFLSRLRKRRKILRGGSVSDSSQFSKIYAAKVQRFNRFLSKA</sequence>
<accession>A0A1D6FCT9</accession>
<keyword evidence="1" id="KW-0678">Repressor</keyword>
<dbReference type="EMBL" id="CM000784">
    <property type="protein sequence ID" value="AQK89850.1"/>
    <property type="molecule type" value="Genomic_DNA"/>
</dbReference>
<evidence type="ECO:0000256" key="1">
    <source>
        <dbReference type="ARBA" id="ARBA00022491"/>
    </source>
</evidence>